<dbReference type="AlphaFoldDB" id="A0A1A8YMD7"/>
<gene>
    <name evidence="1" type="ORF">POVWA1_012550</name>
</gene>
<organism evidence="1 2">
    <name type="scientific">Plasmodium ovale wallikeri</name>
    <dbReference type="NCBI Taxonomy" id="864142"/>
    <lineage>
        <taxon>Eukaryota</taxon>
        <taxon>Sar</taxon>
        <taxon>Alveolata</taxon>
        <taxon>Apicomplexa</taxon>
        <taxon>Aconoidasida</taxon>
        <taxon>Haemosporida</taxon>
        <taxon>Plasmodiidae</taxon>
        <taxon>Plasmodium</taxon>
        <taxon>Plasmodium (Plasmodium)</taxon>
    </lineage>
</organism>
<reference evidence="2" key="1">
    <citation type="submission" date="2016-05" db="EMBL/GenBank/DDBJ databases">
        <authorList>
            <person name="Naeem Raeece"/>
        </authorList>
    </citation>
    <scope>NUCLEOTIDE SEQUENCE [LARGE SCALE GENOMIC DNA]</scope>
</reference>
<evidence type="ECO:0000313" key="2">
    <source>
        <dbReference type="Proteomes" id="UP000078555"/>
    </source>
</evidence>
<proteinExistence type="predicted"/>
<accession>A0A1A8YMD7</accession>
<sequence>MCTRTDAGRYTCEHYSAVAHLKFHFLNILMISSKVTERTRAGPQDTHSLMHMRKKTYACEYAKIRTHVTKTNSVKRPDGYPSPPFLFFILIYTSLSLKHDSSRLKP</sequence>
<evidence type="ECO:0000313" key="1">
    <source>
        <dbReference type="EMBL" id="SBT32531.1"/>
    </source>
</evidence>
<keyword evidence="2" id="KW-1185">Reference proteome</keyword>
<dbReference type="EMBL" id="FLRD01000040">
    <property type="protein sequence ID" value="SBT32531.1"/>
    <property type="molecule type" value="Genomic_DNA"/>
</dbReference>
<name>A0A1A8YMD7_PLAOA</name>
<dbReference type="Proteomes" id="UP000078555">
    <property type="component" value="Unassembled WGS sequence"/>
</dbReference>
<protein>
    <submittedName>
        <fullName evidence="1">Uncharacterized protein</fullName>
    </submittedName>
</protein>